<dbReference type="InterPro" id="IPR003594">
    <property type="entry name" value="HATPase_dom"/>
</dbReference>
<dbReference type="Pfam" id="PF00989">
    <property type="entry name" value="PAS"/>
    <property type="match status" value="1"/>
</dbReference>
<dbReference type="InterPro" id="IPR000014">
    <property type="entry name" value="PAS"/>
</dbReference>
<dbReference type="RefSeq" id="WP_103221156.1">
    <property type="nucleotide sequence ID" value="NZ_PPCN01000001.1"/>
</dbReference>
<keyword evidence="4" id="KW-0808">Transferase</keyword>
<keyword evidence="11" id="KW-1185">Reference proteome</keyword>
<dbReference type="InterPro" id="IPR036097">
    <property type="entry name" value="HisK_dim/P_sf"/>
</dbReference>
<dbReference type="InterPro" id="IPR013767">
    <property type="entry name" value="PAS_fold"/>
</dbReference>
<evidence type="ECO:0000256" key="7">
    <source>
        <dbReference type="SAM" id="MobiDB-lite"/>
    </source>
</evidence>
<dbReference type="NCBIfam" id="TIGR00229">
    <property type="entry name" value="sensory_box"/>
    <property type="match status" value="1"/>
</dbReference>
<dbReference type="SMART" id="SM00091">
    <property type="entry name" value="PAS"/>
    <property type="match status" value="1"/>
</dbReference>
<evidence type="ECO:0000256" key="1">
    <source>
        <dbReference type="ARBA" id="ARBA00000085"/>
    </source>
</evidence>
<dbReference type="Gene3D" id="3.30.565.10">
    <property type="entry name" value="Histidine kinase-like ATPase, C-terminal domain"/>
    <property type="match status" value="1"/>
</dbReference>
<feature type="region of interest" description="Disordered" evidence="7">
    <location>
        <begin position="844"/>
        <end position="882"/>
    </location>
</feature>
<dbReference type="GO" id="GO:0000155">
    <property type="term" value="F:phosphorelay sensor kinase activity"/>
    <property type="evidence" value="ECO:0007669"/>
    <property type="project" value="InterPro"/>
</dbReference>
<dbReference type="InterPro" id="IPR035965">
    <property type="entry name" value="PAS-like_dom_sf"/>
</dbReference>
<reference evidence="10 11" key="1">
    <citation type="submission" date="2018-01" db="EMBL/GenBank/DDBJ databases">
        <title>Genomic Encyclopedia of Archaeal and Bacterial Type Strains, Phase II (KMG-II): from individual species to whole genera.</title>
        <authorList>
            <person name="Goeker M."/>
        </authorList>
    </citation>
    <scope>NUCLEOTIDE SEQUENCE [LARGE SCALE GENOMIC DNA]</scope>
    <source>
        <strain evidence="10 11">DSM 17023</strain>
    </source>
</reference>
<dbReference type="EC" id="2.7.13.3" evidence="2"/>
<dbReference type="Pfam" id="PF00512">
    <property type="entry name" value="HisKA"/>
    <property type="match status" value="1"/>
</dbReference>
<evidence type="ECO:0000313" key="10">
    <source>
        <dbReference type="EMBL" id="POF34603.1"/>
    </source>
</evidence>
<dbReference type="SMART" id="SM00387">
    <property type="entry name" value="HATPase_c"/>
    <property type="match status" value="1"/>
</dbReference>
<dbReference type="Gene3D" id="1.10.287.130">
    <property type="match status" value="1"/>
</dbReference>
<dbReference type="SUPFAM" id="SSF55874">
    <property type="entry name" value="ATPase domain of HSP90 chaperone/DNA topoisomerase II/histidine kinase"/>
    <property type="match status" value="1"/>
</dbReference>
<evidence type="ECO:0000313" key="11">
    <source>
        <dbReference type="Proteomes" id="UP000236959"/>
    </source>
</evidence>
<feature type="region of interest" description="Disordered" evidence="7">
    <location>
        <begin position="675"/>
        <end position="811"/>
    </location>
</feature>
<organism evidence="10 11">
    <name type="scientific">Roseibium marinum</name>
    <dbReference type="NCBI Taxonomy" id="281252"/>
    <lineage>
        <taxon>Bacteria</taxon>
        <taxon>Pseudomonadati</taxon>
        <taxon>Pseudomonadota</taxon>
        <taxon>Alphaproteobacteria</taxon>
        <taxon>Hyphomicrobiales</taxon>
        <taxon>Stappiaceae</taxon>
        <taxon>Roseibium</taxon>
    </lineage>
</organism>
<name>A0A2S3V4A1_9HYPH</name>
<gene>
    <name evidence="10" type="ORF">CLV41_1011059</name>
</gene>
<feature type="compositionally biased region" description="Acidic residues" evidence="7">
    <location>
        <begin position="211"/>
        <end position="220"/>
    </location>
</feature>
<dbReference type="SUPFAM" id="SSF55785">
    <property type="entry name" value="PYP-like sensor domain (PAS domain)"/>
    <property type="match status" value="1"/>
</dbReference>
<dbReference type="Gene3D" id="3.30.450.20">
    <property type="entry name" value="PAS domain"/>
    <property type="match status" value="1"/>
</dbReference>
<dbReference type="InterPro" id="IPR003661">
    <property type="entry name" value="HisK_dim/P_dom"/>
</dbReference>
<feature type="compositionally biased region" description="Acidic residues" evidence="7">
    <location>
        <begin position="744"/>
        <end position="757"/>
    </location>
</feature>
<proteinExistence type="predicted"/>
<dbReference type="Proteomes" id="UP000236959">
    <property type="component" value="Unassembled WGS sequence"/>
</dbReference>
<dbReference type="PROSITE" id="PS50109">
    <property type="entry name" value="HIS_KIN"/>
    <property type="match status" value="1"/>
</dbReference>
<dbReference type="InterPro" id="IPR036890">
    <property type="entry name" value="HATPase_C_sf"/>
</dbReference>
<feature type="compositionally biased region" description="Basic and acidic residues" evidence="7">
    <location>
        <begin position="705"/>
        <end position="719"/>
    </location>
</feature>
<keyword evidence="3" id="KW-0597">Phosphoprotein</keyword>
<feature type="compositionally biased region" description="Polar residues" evidence="7">
    <location>
        <begin position="844"/>
        <end position="858"/>
    </location>
</feature>
<feature type="compositionally biased region" description="Low complexity" evidence="7">
    <location>
        <begin position="622"/>
        <end position="636"/>
    </location>
</feature>
<feature type="compositionally biased region" description="Acidic residues" evidence="7">
    <location>
        <begin position="539"/>
        <end position="555"/>
    </location>
</feature>
<dbReference type="InterPro" id="IPR005467">
    <property type="entry name" value="His_kinase_dom"/>
</dbReference>
<dbReference type="PANTHER" id="PTHR43047:SF72">
    <property type="entry name" value="OSMOSENSING HISTIDINE PROTEIN KINASE SLN1"/>
    <property type="match status" value="1"/>
</dbReference>
<evidence type="ECO:0000256" key="6">
    <source>
        <dbReference type="SAM" id="Coils"/>
    </source>
</evidence>
<keyword evidence="5" id="KW-0418">Kinase</keyword>
<feature type="domain" description="Histidine kinase" evidence="8">
    <location>
        <begin position="1288"/>
        <end position="1507"/>
    </location>
</feature>
<dbReference type="PANTHER" id="PTHR43047">
    <property type="entry name" value="TWO-COMPONENT HISTIDINE PROTEIN KINASE"/>
    <property type="match status" value="1"/>
</dbReference>
<dbReference type="OrthoDB" id="9801651at2"/>
<sequence length="1511" mass="160533">MDNQTQSFLELSAMDDLVQLVADKRAAWLWSADGARILWANAAGASFFSASAVSDLAGLSSLERSPARPHIARIAQSGPTDKFSIDRLRFYRGLRVMLLTCQCRRVELESGETAALIVCGDKGLVSTREPVPAFAHLLTGAGTTVFLTSGGAVEERLGELQGAPEDPDLPQDQKALFGPLELDGGFHEGVVLEVSSGRRLIVLDNAPLADEMPEEPDATDSDVAPHAPDPVLSATVSDDIADEPEETGSGASEDAGAREASEEDIAADNTSSGTFAEEAGPTSDAVDDREREHTGDDEQEGAPGPDSAAGIENEPRLPSAETADEDQPFDQGTREEIPAIVPNTADESEHVAGSDNAAPHGETEEDAGLDAGSEVAAEEDGLRAAADLSEQQPVAAEDEVFVFRPRRRPVRFAWKMDIDQRFTFLSDEFAEVLGPEATDIVGLTWEEVSAKFELDPRGNIARALDRRDTWSGKTVSWPVSGAPLRIPVDMAALPAFDRNRKFEGYRGFGVCRTADAVEVKDILLSPALAAFDETFAAEPEAEDPLSDNGGDETAEETGIAEPDLETGTDETPVDEDVAGTAGSEPHTVGPTNESPDTEAPDETLDEEEGIEDESVSEVHTPSAETSSAEAAAQEAADAPKDSLADLKPAQPDSFGGKTFLGASAAALVGSLARFTGTPASKQTGRQVEEASKPRQPEENAEDNEDTRRVAASLDDKLKALETGTTHSDTAASAGTEAAAVDAAGNEDPDGDAEENDAAADTSVPDLSESEVSTKEAAPSAEEGPEEAPDGEERRPAGDEPTGIAGPAALEPAEIESAVRSLAKNYDLAKKKSRDLFDEEYAISSGTSTSAQEQDNGSAGTEVAAGTPVEDAVEDEPFEPVPPLEDAHFDIIEEDGRRIEEVAAELDTDGGSTDEREFYEETAAFVEEETEDAPEPEKPTGQVIPLATARPRVVPVDTSGLSRPERQAFRKIAEALGARLEGDLVDFEGSDGAEIDDLPPEEPEAGPIDPSLLDRLPIGIAVVHGREVLYANKVLLGMLGYRSVATLCEAGGLEALFIDDTEDLPDAVGMDGEVDESMKLRLAGGGVLTVDAHMHSVPWNGSHGLMISITERQVKQAPVAAAPQAAPNFFAEVRSELESARGQIAEMDTILETATDGVLVLDQIGNILKVNGSAEALFSANRSDMIGAPFTEFLAPESHRAAADYLDGLTRNGVASILNDGREVLGKVPSGGLIPLFMTIGRITNNKDDAKYCAVLRDITQWKTAEEELTQAKRQAENASSQKSDFLAKISHEIRTPLNAIIGFSEVMMEERFGPIGNDRYKDYLKDIRTSGSHIMSLINDLLDLSKIEAGKLDLKFSAVSTNDVINECVALMQPQANRERVIIRASLPDSVPDVVADPRSLRQIVLNLLSNAIKYNKSGGQVILSTALESNGEVALRVRDTGTGMTAKQLAAALEPFRQLHTASRGGGTGLGLPLTKALVEANRASFHIDSTPDQGTLVEIVFPTQRVLSE</sequence>
<comment type="caution">
    <text evidence="10">The sequence shown here is derived from an EMBL/GenBank/DDBJ whole genome shotgun (WGS) entry which is preliminary data.</text>
</comment>
<evidence type="ECO:0000256" key="5">
    <source>
        <dbReference type="ARBA" id="ARBA00022777"/>
    </source>
</evidence>
<dbReference type="GO" id="GO:0006355">
    <property type="term" value="P:regulation of DNA-templated transcription"/>
    <property type="evidence" value="ECO:0007669"/>
    <property type="project" value="InterPro"/>
</dbReference>
<accession>A0A2S3V4A1</accession>
<feature type="compositionally biased region" description="Basic and acidic residues" evidence="7">
    <location>
        <begin position="686"/>
        <end position="697"/>
    </location>
</feature>
<feature type="region of interest" description="Disordered" evidence="7">
    <location>
        <begin position="207"/>
        <end position="376"/>
    </location>
</feature>
<dbReference type="PROSITE" id="PS50112">
    <property type="entry name" value="PAS"/>
    <property type="match status" value="1"/>
</dbReference>
<dbReference type="CDD" id="cd00082">
    <property type="entry name" value="HisKA"/>
    <property type="match status" value="1"/>
</dbReference>
<dbReference type="Pfam" id="PF02518">
    <property type="entry name" value="HATPase_c"/>
    <property type="match status" value="1"/>
</dbReference>
<dbReference type="CDD" id="cd00130">
    <property type="entry name" value="PAS"/>
    <property type="match status" value="1"/>
</dbReference>
<feature type="compositionally biased region" description="Acidic residues" evidence="7">
    <location>
        <begin position="595"/>
        <end position="615"/>
    </location>
</feature>
<keyword evidence="6" id="KW-0175">Coiled coil</keyword>
<comment type="catalytic activity">
    <reaction evidence="1">
        <text>ATP + protein L-histidine = ADP + protein N-phospho-L-histidine.</text>
        <dbReference type="EC" id="2.7.13.3"/>
    </reaction>
</comment>
<protein>
    <recommendedName>
        <fullName evidence="2">histidine kinase</fullName>
        <ecNumber evidence="2">2.7.13.3</ecNumber>
    </recommendedName>
</protein>
<feature type="domain" description="PAS" evidence="9">
    <location>
        <begin position="1142"/>
        <end position="1212"/>
    </location>
</feature>
<dbReference type="InterPro" id="IPR004358">
    <property type="entry name" value="Sig_transdc_His_kin-like_C"/>
</dbReference>
<feature type="region of interest" description="Disordered" evidence="7">
    <location>
        <begin position="988"/>
        <end position="1009"/>
    </location>
</feature>
<evidence type="ECO:0000256" key="4">
    <source>
        <dbReference type="ARBA" id="ARBA00022679"/>
    </source>
</evidence>
<feature type="compositionally biased region" description="Acidic residues" evidence="7">
    <location>
        <begin position="988"/>
        <end position="1003"/>
    </location>
</feature>
<feature type="compositionally biased region" description="Acidic residues" evidence="7">
    <location>
        <begin position="562"/>
        <end position="577"/>
    </location>
</feature>
<feature type="region of interest" description="Disordered" evidence="7">
    <location>
        <begin position="538"/>
        <end position="656"/>
    </location>
</feature>
<feature type="compositionally biased region" description="Low complexity" evidence="7">
    <location>
        <begin position="727"/>
        <end position="743"/>
    </location>
</feature>
<dbReference type="SUPFAM" id="SSF47384">
    <property type="entry name" value="Homodimeric domain of signal transducing histidine kinase"/>
    <property type="match status" value="1"/>
</dbReference>
<dbReference type="SMART" id="SM00388">
    <property type="entry name" value="HisKA"/>
    <property type="match status" value="1"/>
</dbReference>
<evidence type="ECO:0000256" key="3">
    <source>
        <dbReference type="ARBA" id="ARBA00022553"/>
    </source>
</evidence>
<feature type="compositionally biased region" description="Basic and acidic residues" evidence="7">
    <location>
        <begin position="286"/>
        <end position="296"/>
    </location>
</feature>
<dbReference type="GO" id="GO:0005886">
    <property type="term" value="C:plasma membrane"/>
    <property type="evidence" value="ECO:0007669"/>
    <property type="project" value="TreeGrafter"/>
</dbReference>
<dbReference type="GO" id="GO:0009927">
    <property type="term" value="F:histidine phosphotransfer kinase activity"/>
    <property type="evidence" value="ECO:0007669"/>
    <property type="project" value="TreeGrafter"/>
</dbReference>
<evidence type="ECO:0000259" key="9">
    <source>
        <dbReference type="PROSITE" id="PS50112"/>
    </source>
</evidence>
<feature type="coiled-coil region" evidence="6">
    <location>
        <begin position="1258"/>
        <end position="1288"/>
    </location>
</feature>
<dbReference type="PRINTS" id="PR00344">
    <property type="entry name" value="BCTRLSENSOR"/>
</dbReference>
<evidence type="ECO:0000256" key="2">
    <source>
        <dbReference type="ARBA" id="ARBA00012438"/>
    </source>
</evidence>
<evidence type="ECO:0000259" key="8">
    <source>
        <dbReference type="PROSITE" id="PS50109"/>
    </source>
</evidence>
<dbReference type="EMBL" id="PPCN01000001">
    <property type="protein sequence ID" value="POF34603.1"/>
    <property type="molecule type" value="Genomic_DNA"/>
</dbReference>